<dbReference type="SUPFAM" id="SSF53335">
    <property type="entry name" value="S-adenosyl-L-methionine-dependent methyltransferases"/>
    <property type="match status" value="1"/>
</dbReference>
<protein>
    <submittedName>
        <fullName evidence="1">Class I SAM-dependent methyltransferase</fullName>
    </submittedName>
</protein>
<dbReference type="RefSeq" id="WP_341471408.1">
    <property type="nucleotide sequence ID" value="NZ_CP128400.1"/>
</dbReference>
<dbReference type="GO" id="GO:0008168">
    <property type="term" value="F:methyltransferase activity"/>
    <property type="evidence" value="ECO:0007669"/>
    <property type="project" value="UniProtKB-KW"/>
</dbReference>
<evidence type="ECO:0000313" key="3">
    <source>
        <dbReference type="Proteomes" id="UP000521676"/>
    </source>
</evidence>
<dbReference type="Gene3D" id="3.40.50.150">
    <property type="entry name" value="Vaccinia Virus protein VP39"/>
    <property type="match status" value="1"/>
</dbReference>
<dbReference type="GO" id="GO:0032259">
    <property type="term" value="P:methylation"/>
    <property type="evidence" value="ECO:0007669"/>
    <property type="project" value="UniProtKB-KW"/>
</dbReference>
<dbReference type="AlphaFoldDB" id="A0A8T7M6E6"/>
<sequence length="284" mass="33379">MGNLECIVCKNRQFSPLYKGVVKCEECGHSTADMELSDEELFTIYKKNYFFGEEYSDYLGDRKLFQRNFRLRFKTLQRFLQAERHKSLLEIGCAYGFFLEIAQPYFEIAKGIDITEDGVKYAHDVLKLDCIQADFLTHPINEQSFDVVCMWDTIEHLRNPHLYIEKFAKNMPKGGLLAITTGDLDSFNSRFRREKWRLIHPPTHLHYFSRKTLQKMLSNYGYEVTYNQYCGNYRSIQHAAHNLLVLGYNKPDLYSSIMKIGLTNLPLYFNLFDITYTIARKVAN</sequence>
<dbReference type="Proteomes" id="UP000521676">
    <property type="component" value="Unassembled WGS sequence"/>
</dbReference>
<dbReference type="Proteomes" id="UP001431572">
    <property type="component" value="Chromosome 2"/>
</dbReference>
<keyword evidence="1" id="KW-0808">Transferase</keyword>
<gene>
    <name evidence="1" type="ORF">HXX08_17310</name>
    <name evidence="2" type="ORF">OZ401_003146</name>
</gene>
<dbReference type="Pfam" id="PF13489">
    <property type="entry name" value="Methyltransf_23"/>
    <property type="match status" value="1"/>
</dbReference>
<name>A0A8T7M6E6_9CHLR</name>
<reference evidence="2" key="2">
    <citation type="journal article" date="2024" name="Nature">
        <title>Anoxygenic phototroph of the Chloroflexota uses a type I reaction centre.</title>
        <authorList>
            <person name="Tsuji J.M."/>
            <person name="Shaw N.A."/>
            <person name="Nagashima S."/>
            <person name="Venkiteswaran J.J."/>
            <person name="Schiff S.L."/>
            <person name="Watanabe T."/>
            <person name="Fukui M."/>
            <person name="Hanada S."/>
            <person name="Tank M."/>
            <person name="Neufeld J.D."/>
        </authorList>
    </citation>
    <scope>NUCLEOTIDE SEQUENCE</scope>
    <source>
        <strain evidence="2">L227-S17</strain>
    </source>
</reference>
<dbReference type="PANTHER" id="PTHR43861">
    <property type="entry name" value="TRANS-ACONITATE 2-METHYLTRANSFERASE-RELATED"/>
    <property type="match status" value="1"/>
</dbReference>
<keyword evidence="1" id="KW-0489">Methyltransferase</keyword>
<dbReference type="PANTHER" id="PTHR43861:SF6">
    <property type="entry name" value="METHYLTRANSFERASE TYPE 11"/>
    <property type="match status" value="1"/>
</dbReference>
<evidence type="ECO:0000313" key="1">
    <source>
        <dbReference type="EMBL" id="NWJ47616.1"/>
    </source>
</evidence>
<dbReference type="InterPro" id="IPR029063">
    <property type="entry name" value="SAM-dependent_MTases_sf"/>
</dbReference>
<dbReference type="EMBL" id="JACATZ010000003">
    <property type="protein sequence ID" value="NWJ47616.1"/>
    <property type="molecule type" value="Genomic_DNA"/>
</dbReference>
<dbReference type="EMBL" id="CP128400">
    <property type="protein sequence ID" value="WJW69529.1"/>
    <property type="molecule type" value="Genomic_DNA"/>
</dbReference>
<keyword evidence="4" id="KW-1185">Reference proteome</keyword>
<dbReference type="CDD" id="cd02440">
    <property type="entry name" value="AdoMet_MTases"/>
    <property type="match status" value="1"/>
</dbReference>
<proteinExistence type="predicted"/>
<evidence type="ECO:0000313" key="2">
    <source>
        <dbReference type="EMBL" id="WJW69529.1"/>
    </source>
</evidence>
<organism evidence="1 3">
    <name type="scientific">Candidatus Chlorohelix allophototropha</name>
    <dbReference type="NCBI Taxonomy" id="3003348"/>
    <lineage>
        <taxon>Bacteria</taxon>
        <taxon>Bacillati</taxon>
        <taxon>Chloroflexota</taxon>
        <taxon>Chloroflexia</taxon>
        <taxon>Candidatus Chloroheliales</taxon>
        <taxon>Candidatus Chloroheliaceae</taxon>
        <taxon>Candidatus Chlorohelix</taxon>
    </lineage>
</organism>
<reference evidence="1 3" key="1">
    <citation type="submission" date="2020-06" db="EMBL/GenBank/DDBJ databases">
        <title>Anoxygenic phototrophic Chloroflexota member uses a Type I reaction center.</title>
        <authorList>
            <person name="Tsuji J.M."/>
            <person name="Shaw N.A."/>
            <person name="Nagashima S."/>
            <person name="Venkiteswaran J."/>
            <person name="Schiff S.L."/>
            <person name="Hanada S."/>
            <person name="Tank M."/>
            <person name="Neufeld J.D."/>
        </authorList>
    </citation>
    <scope>NUCLEOTIDE SEQUENCE [LARGE SCALE GENOMIC DNA]</scope>
    <source>
        <strain evidence="1">L227-S17</strain>
    </source>
</reference>
<evidence type="ECO:0000313" key="4">
    <source>
        <dbReference type="Proteomes" id="UP001431572"/>
    </source>
</evidence>
<accession>A0A8T7M6E6</accession>